<feature type="domain" description="Glycosyl transferase family 1" evidence="4">
    <location>
        <begin position="186"/>
        <end position="316"/>
    </location>
</feature>
<feature type="transmembrane region" description="Helical" evidence="3">
    <location>
        <begin position="390"/>
        <end position="412"/>
    </location>
</feature>
<evidence type="ECO:0000313" key="6">
    <source>
        <dbReference type="EMBL" id="KAF5382352.1"/>
    </source>
</evidence>
<feature type="transmembrane region" description="Helical" evidence="3">
    <location>
        <begin position="50"/>
        <end position="73"/>
    </location>
</feature>
<dbReference type="Proteomes" id="UP000518752">
    <property type="component" value="Unassembled WGS sequence"/>
</dbReference>
<accession>A0A8H5HFL8</accession>
<comment type="caution">
    <text evidence="6">The sequence shown here is derived from an EMBL/GenBank/DDBJ whole genome shotgun (WGS) entry which is preliminary data.</text>
</comment>
<dbReference type="Pfam" id="PF00534">
    <property type="entry name" value="Glycos_transf_1"/>
    <property type="match status" value="1"/>
</dbReference>
<gene>
    <name evidence="6" type="ORF">D9757_012712</name>
</gene>
<dbReference type="GO" id="GO:0006506">
    <property type="term" value="P:GPI anchor biosynthetic process"/>
    <property type="evidence" value="ECO:0007669"/>
    <property type="project" value="InterPro"/>
</dbReference>
<dbReference type="GO" id="GO:0000506">
    <property type="term" value="C:glycosylphosphatidylinositol-N-acetylglucosaminyltransferase (GPI-GnT) complex"/>
    <property type="evidence" value="ECO:0007669"/>
    <property type="project" value="TreeGrafter"/>
</dbReference>
<evidence type="ECO:0000259" key="5">
    <source>
        <dbReference type="Pfam" id="PF08288"/>
    </source>
</evidence>
<keyword evidence="7" id="KW-1185">Reference proteome</keyword>
<evidence type="ECO:0000256" key="2">
    <source>
        <dbReference type="ARBA" id="ARBA00022676"/>
    </source>
</evidence>
<evidence type="ECO:0000256" key="3">
    <source>
        <dbReference type="SAM" id="Phobius"/>
    </source>
</evidence>
<evidence type="ECO:0008006" key="8">
    <source>
        <dbReference type="Google" id="ProtNLM"/>
    </source>
</evidence>
<dbReference type="Gene3D" id="3.40.50.2000">
    <property type="entry name" value="Glycogen Phosphorylase B"/>
    <property type="match status" value="2"/>
</dbReference>
<dbReference type="InterPro" id="IPR013234">
    <property type="entry name" value="PIGA_GPI_anchor_biosynthesis"/>
</dbReference>
<dbReference type="OrthoDB" id="734129at2759"/>
<dbReference type="PANTHER" id="PTHR45871:SF1">
    <property type="entry name" value="PHOSPHATIDYLINOSITOL N-ACETYLGLUCOSAMINYLTRANSFERASE SUBUNIT A"/>
    <property type="match status" value="1"/>
</dbReference>
<keyword evidence="3" id="KW-0472">Membrane</keyword>
<keyword evidence="2" id="KW-0328">Glycosyltransferase</keyword>
<dbReference type="InterPro" id="IPR001296">
    <property type="entry name" value="Glyco_trans_1"/>
</dbReference>
<comment type="function">
    <text evidence="1">Catalytic subunit in the complex catalyzing the transfer of N-acetylglucosamine from UDP-N-acetylglucosamine to phosphatidylinositol, the first step of GPI biosynthesis.</text>
</comment>
<dbReference type="GO" id="GO:0017176">
    <property type="term" value="F:phosphatidylinositol N-acetylglucosaminyltransferase activity"/>
    <property type="evidence" value="ECO:0007669"/>
    <property type="project" value="TreeGrafter"/>
</dbReference>
<name>A0A8H5HFL8_9AGAR</name>
<evidence type="ECO:0000256" key="1">
    <source>
        <dbReference type="ARBA" id="ARBA00003265"/>
    </source>
</evidence>
<proteinExistence type="predicted"/>
<evidence type="ECO:0000313" key="7">
    <source>
        <dbReference type="Proteomes" id="UP000518752"/>
    </source>
</evidence>
<keyword evidence="3" id="KW-1133">Transmembrane helix</keyword>
<keyword evidence="3" id="KW-0812">Transmembrane</keyword>
<sequence>MSHASVMEPVSIAMIGDFFHPDGHKVIVITHSRPPDRVGIRWLLPGLKVYYIPFVPIASGATLPNFFTFLPYLRTILVREHIHLIHAHASLSALGHEGILHSYMMGVRTVFTDHSLFGFEDAASILTNKLLAGTLRNVDAVICVSHTGRENTVLRGELYEQTEDDPPKYVVSSNVYVIPNALVAERFRPGPPHSTDTITIVFLSRFAYRKGIDLLVATAPRICAAFPNVKFVVGGDGPKMIDLLQVREKHLLQDRIEVLGPIRHNDVRSVLIRGSIFMNTSLTESFGIAILEAACAGLYVVSTRVGGVPEILPEDMISFAEPEEDDVFRAVSEAIYIISQGKHDPLKAHERIKTFYDWTQIADRTEKVYDAVIKSEQRDMWERISRTMRLGPFAGPIYTIILLVDCLFFLFLEWWMPREDMDFVTRHWDQGKFTEYTREAEAALRKAE</sequence>
<dbReference type="Pfam" id="PF08288">
    <property type="entry name" value="PIGA"/>
    <property type="match status" value="1"/>
</dbReference>
<evidence type="ECO:0000259" key="4">
    <source>
        <dbReference type="Pfam" id="PF00534"/>
    </source>
</evidence>
<organism evidence="6 7">
    <name type="scientific">Collybiopsis confluens</name>
    <dbReference type="NCBI Taxonomy" id="2823264"/>
    <lineage>
        <taxon>Eukaryota</taxon>
        <taxon>Fungi</taxon>
        <taxon>Dikarya</taxon>
        <taxon>Basidiomycota</taxon>
        <taxon>Agaricomycotina</taxon>
        <taxon>Agaricomycetes</taxon>
        <taxon>Agaricomycetidae</taxon>
        <taxon>Agaricales</taxon>
        <taxon>Marasmiineae</taxon>
        <taxon>Omphalotaceae</taxon>
        <taxon>Collybiopsis</taxon>
    </lineage>
</organism>
<dbReference type="PANTHER" id="PTHR45871">
    <property type="entry name" value="N-ACETYLGLUCOSAMINYL-PHOSPHATIDYLINOSITOL BIOSYNTHETIC PROTEIN"/>
    <property type="match status" value="1"/>
</dbReference>
<dbReference type="EMBL" id="JAACJN010000052">
    <property type="protein sequence ID" value="KAF5382352.1"/>
    <property type="molecule type" value="Genomic_DNA"/>
</dbReference>
<reference evidence="6 7" key="1">
    <citation type="journal article" date="2020" name="ISME J.">
        <title>Uncovering the hidden diversity of litter-decomposition mechanisms in mushroom-forming fungi.</title>
        <authorList>
            <person name="Floudas D."/>
            <person name="Bentzer J."/>
            <person name="Ahren D."/>
            <person name="Johansson T."/>
            <person name="Persson P."/>
            <person name="Tunlid A."/>
        </authorList>
    </citation>
    <scope>NUCLEOTIDE SEQUENCE [LARGE SCALE GENOMIC DNA]</scope>
    <source>
        <strain evidence="6 7">CBS 406.79</strain>
    </source>
</reference>
<protein>
    <recommendedName>
        <fullName evidence="8">GlcNAc-PI synthesis protein</fullName>
    </recommendedName>
</protein>
<dbReference type="SUPFAM" id="SSF53756">
    <property type="entry name" value="UDP-Glycosyltransferase/glycogen phosphorylase"/>
    <property type="match status" value="1"/>
</dbReference>
<dbReference type="AlphaFoldDB" id="A0A8H5HFL8"/>
<feature type="domain" description="PIGA GPI anchor biosynthesis" evidence="5">
    <location>
        <begin position="35"/>
        <end position="121"/>
    </location>
</feature>
<keyword evidence="2" id="KW-0808">Transferase</keyword>